<dbReference type="InterPro" id="IPR050553">
    <property type="entry name" value="Thioredoxin_ResA/DsbE_sf"/>
</dbReference>
<organism evidence="3 4">
    <name type="scientific">Alteromonas mediterranea</name>
    <dbReference type="NCBI Taxonomy" id="314275"/>
    <lineage>
        <taxon>Bacteria</taxon>
        <taxon>Pseudomonadati</taxon>
        <taxon>Pseudomonadota</taxon>
        <taxon>Gammaproteobacteria</taxon>
        <taxon>Alteromonadales</taxon>
        <taxon>Alteromonadaceae</taxon>
        <taxon>Alteromonas/Salinimonas group</taxon>
        <taxon>Alteromonas</taxon>
    </lineage>
</organism>
<dbReference type="PANTHER" id="PTHR42852">
    <property type="entry name" value="THIOL:DISULFIDE INTERCHANGE PROTEIN DSBE"/>
    <property type="match status" value="1"/>
</dbReference>
<name>A0AAC8XKS9_9ALTE</name>
<proteinExistence type="predicted"/>
<dbReference type="Gene3D" id="3.40.30.10">
    <property type="entry name" value="Glutaredoxin"/>
    <property type="match status" value="1"/>
</dbReference>
<accession>A0AAC8XKS9</accession>
<dbReference type="InterPro" id="IPR017937">
    <property type="entry name" value="Thioredoxin_CS"/>
</dbReference>
<dbReference type="Pfam" id="PF00578">
    <property type="entry name" value="AhpC-TSA"/>
    <property type="match status" value="1"/>
</dbReference>
<reference evidence="3 4" key="1">
    <citation type="submission" date="2015-12" db="EMBL/GenBank/DDBJ databases">
        <title>Intraspecies pangenome expansion in the marine bacterium Alteromonas.</title>
        <authorList>
            <person name="Lopez-Perez M."/>
            <person name="Rodriguez-Valera F."/>
        </authorList>
    </citation>
    <scope>NUCLEOTIDE SEQUENCE [LARGE SCALE GENOMIC DNA]</scope>
    <source>
        <strain evidence="3 4">UM8</strain>
    </source>
</reference>
<dbReference type="InterPro" id="IPR036249">
    <property type="entry name" value="Thioredoxin-like_sf"/>
</dbReference>
<gene>
    <name evidence="3" type="ORF">AV942_11080</name>
</gene>
<evidence type="ECO:0000256" key="1">
    <source>
        <dbReference type="ARBA" id="ARBA00023284"/>
    </source>
</evidence>
<protein>
    <submittedName>
        <fullName evidence="3">Thioredoxin</fullName>
    </submittedName>
</protein>
<dbReference type="Proteomes" id="UP000061468">
    <property type="component" value="Chromosome"/>
</dbReference>
<evidence type="ECO:0000313" key="3">
    <source>
        <dbReference type="EMBL" id="AMJ78791.1"/>
    </source>
</evidence>
<dbReference type="GO" id="GO:0015036">
    <property type="term" value="F:disulfide oxidoreductase activity"/>
    <property type="evidence" value="ECO:0007669"/>
    <property type="project" value="UniProtKB-ARBA"/>
</dbReference>
<keyword evidence="1" id="KW-0676">Redox-active center</keyword>
<dbReference type="AlphaFoldDB" id="A0AAC8XKS9"/>
<evidence type="ECO:0000313" key="4">
    <source>
        <dbReference type="Proteomes" id="UP000061468"/>
    </source>
</evidence>
<sequence>MGLLKAKANTNKLKPLLTLLLLVTAAMGGVFTYQHLQHDFETLEGRTYSWSTLKGQWVVVNYFAPWCAPCLREMPELAKFNASLPSNTKLFAVNYDLKTLSELKEMTEKYNITIPVIVSSQSTALPMEKPPYLPATFIIGPEGKVVDTIMGELTAAHLNQRLQALRRE</sequence>
<dbReference type="InterPro" id="IPR013766">
    <property type="entry name" value="Thioredoxin_domain"/>
</dbReference>
<dbReference type="SUPFAM" id="SSF52833">
    <property type="entry name" value="Thioredoxin-like"/>
    <property type="match status" value="1"/>
</dbReference>
<dbReference type="CDD" id="cd02966">
    <property type="entry name" value="TlpA_like_family"/>
    <property type="match status" value="1"/>
</dbReference>
<dbReference type="EMBL" id="CP013928">
    <property type="protein sequence ID" value="AMJ78791.1"/>
    <property type="molecule type" value="Genomic_DNA"/>
</dbReference>
<evidence type="ECO:0000259" key="2">
    <source>
        <dbReference type="PROSITE" id="PS51352"/>
    </source>
</evidence>
<dbReference type="RefSeq" id="WP_015067338.1">
    <property type="nucleotide sequence ID" value="NZ_CAXGIV010000032.1"/>
</dbReference>
<dbReference type="PANTHER" id="PTHR42852:SF13">
    <property type="entry name" value="PROTEIN DIPZ"/>
    <property type="match status" value="1"/>
</dbReference>
<feature type="domain" description="Thioredoxin" evidence="2">
    <location>
        <begin position="8"/>
        <end position="167"/>
    </location>
</feature>
<dbReference type="InterPro" id="IPR000866">
    <property type="entry name" value="AhpC/TSA"/>
</dbReference>
<dbReference type="PROSITE" id="PS00194">
    <property type="entry name" value="THIOREDOXIN_1"/>
    <property type="match status" value="1"/>
</dbReference>
<dbReference type="PROSITE" id="PS51352">
    <property type="entry name" value="THIOREDOXIN_2"/>
    <property type="match status" value="1"/>
</dbReference>
<dbReference type="GO" id="GO:0016209">
    <property type="term" value="F:antioxidant activity"/>
    <property type="evidence" value="ECO:0007669"/>
    <property type="project" value="InterPro"/>
</dbReference>